<reference evidence="1 2" key="1">
    <citation type="submission" date="2013-02" db="EMBL/GenBank/DDBJ databases">
        <title>The Genome Sequence of Enterococcus villorum ATCC_700913.</title>
        <authorList>
            <consortium name="The Broad Institute Genome Sequencing Platform"/>
            <consortium name="The Broad Institute Genome Sequencing Center for Infectious Disease"/>
            <person name="Earl A.M."/>
            <person name="Gilmore M.S."/>
            <person name="Lebreton F."/>
            <person name="Walker B."/>
            <person name="Young S.K."/>
            <person name="Zeng Q."/>
            <person name="Gargeya S."/>
            <person name="Fitzgerald M."/>
            <person name="Haas B."/>
            <person name="Abouelleil A."/>
            <person name="Alvarado L."/>
            <person name="Arachchi H.M."/>
            <person name="Berlin A.M."/>
            <person name="Chapman S.B."/>
            <person name="Dewar J."/>
            <person name="Goldberg J."/>
            <person name="Griggs A."/>
            <person name="Gujja S."/>
            <person name="Hansen M."/>
            <person name="Howarth C."/>
            <person name="Imamovic A."/>
            <person name="Larimer J."/>
            <person name="McCowan C."/>
            <person name="Murphy C."/>
            <person name="Neiman D."/>
            <person name="Pearson M."/>
            <person name="Priest M."/>
            <person name="Roberts A."/>
            <person name="Saif S."/>
            <person name="Shea T."/>
            <person name="Sisk P."/>
            <person name="Sykes S."/>
            <person name="Wortman J."/>
            <person name="Nusbaum C."/>
            <person name="Birren B."/>
        </authorList>
    </citation>
    <scope>NUCLEOTIDE SEQUENCE [LARGE SCALE GENOMIC DNA]</scope>
    <source>
        <strain evidence="1 2">ATCC 700913</strain>
    </source>
</reference>
<proteinExistence type="predicted"/>
<name>A0ABN0KIB3_9ENTE</name>
<comment type="caution">
    <text evidence="1">The sequence shown here is derived from an EMBL/GenBank/DDBJ whole genome shotgun (WGS) entry which is preliminary data.</text>
</comment>
<accession>A0ABN0KIB3</accession>
<dbReference type="Proteomes" id="UP000013866">
    <property type="component" value="Unassembled WGS sequence"/>
</dbReference>
<dbReference type="EMBL" id="AJAN01000019">
    <property type="protein sequence ID" value="EOH91552.1"/>
    <property type="molecule type" value="Genomic_DNA"/>
</dbReference>
<evidence type="ECO:0008006" key="3">
    <source>
        <dbReference type="Google" id="ProtNLM"/>
    </source>
</evidence>
<keyword evidence="2" id="KW-1185">Reference proteome</keyword>
<sequence length="42" mass="4713">MNLLQVASKFNISQGIATGIVTTVLNSACCDWRCNCCVVWWY</sequence>
<organism evidence="1 2">
    <name type="scientific">Enterococcus villorum ATCC 700913</name>
    <dbReference type="NCBI Taxonomy" id="1158604"/>
    <lineage>
        <taxon>Bacteria</taxon>
        <taxon>Bacillati</taxon>
        <taxon>Bacillota</taxon>
        <taxon>Bacilli</taxon>
        <taxon>Lactobacillales</taxon>
        <taxon>Enterococcaceae</taxon>
        <taxon>Enterococcus</taxon>
    </lineage>
</organism>
<evidence type="ECO:0000313" key="1">
    <source>
        <dbReference type="EMBL" id="EOH91552.1"/>
    </source>
</evidence>
<protein>
    <recommendedName>
        <fullName evidence="3">Lantibiotic</fullName>
    </recommendedName>
</protein>
<gene>
    <name evidence="1" type="ORF">UAO_00885</name>
</gene>
<evidence type="ECO:0000313" key="2">
    <source>
        <dbReference type="Proteomes" id="UP000013866"/>
    </source>
</evidence>